<dbReference type="Proteomes" id="UP001501920">
    <property type="component" value="Chromosome 15"/>
</dbReference>
<keyword evidence="9" id="KW-1185">Reference proteome</keyword>
<proteinExistence type="predicted"/>
<sequence length="467" mass="52679">MQSGLVFLCLSFFACVCTSAHEDADAKACPETLPVVENGEVSPMYLKSNYTEGDRLLYICPQGYVSLGKIIFVCQKNQWVNNRDNAKCSRKRCELPADIPNGRYVIVNGTDFVYGATIKYICKEGYQMVSRVNNRTCLAGGWDNHLPECAELSCPLPETESNVIMDGLLDYDTTLRYGHRIQFTCNSPGLKLVGPKESTCQENGEWSGHLPRCEEVTCELEELSSGVSVVGLPEEYAPMKYGHKLQFYCSHRETALRGRDEVTCSAGGTWSSPFPTCEVLTCKEGQLDNVRIVRGDPGRAPPYKPKHTLHFQCSYSDMIMMGPSSITCRSDGTWNSPYPTCIDSACGPPPNYRFSRLTSTPQARYEHGETVQYTCPRYYIIEGSPYATCNQGTWTGGHLRCLEPCIVTEDDMDDRKIKPRSYRKETLTIYSGYYLEFECQYRRRAKTNRNSFMPQCNNGVMYLPLCQ</sequence>
<feature type="domain" description="Sushi" evidence="7">
    <location>
        <begin position="280"/>
        <end position="343"/>
    </location>
</feature>
<feature type="disulfide bond" evidence="5">
    <location>
        <begin position="346"/>
        <end position="389"/>
    </location>
</feature>
<feature type="disulfide bond" evidence="5">
    <location>
        <begin position="122"/>
        <end position="149"/>
    </location>
</feature>
<evidence type="ECO:0000256" key="3">
    <source>
        <dbReference type="ARBA" id="ARBA00022729"/>
    </source>
</evidence>
<dbReference type="InterPro" id="IPR035976">
    <property type="entry name" value="Sushi/SCR/CCP_sf"/>
</dbReference>
<organism evidence="8 9">
    <name type="scientific">Pygocentrus nattereri</name>
    <name type="common">Red-bellied piranha</name>
    <dbReference type="NCBI Taxonomy" id="42514"/>
    <lineage>
        <taxon>Eukaryota</taxon>
        <taxon>Metazoa</taxon>
        <taxon>Chordata</taxon>
        <taxon>Craniata</taxon>
        <taxon>Vertebrata</taxon>
        <taxon>Euteleostomi</taxon>
        <taxon>Actinopterygii</taxon>
        <taxon>Neopterygii</taxon>
        <taxon>Teleostei</taxon>
        <taxon>Ostariophysi</taxon>
        <taxon>Characiformes</taxon>
        <taxon>Characoidei</taxon>
        <taxon>Pygocentrus</taxon>
    </lineage>
</organism>
<reference evidence="8" key="3">
    <citation type="submission" date="2025-09" db="UniProtKB">
        <authorList>
            <consortium name="Ensembl"/>
        </authorList>
    </citation>
    <scope>IDENTIFICATION</scope>
</reference>
<dbReference type="SUPFAM" id="SSF57535">
    <property type="entry name" value="Complement control module/SCR domain"/>
    <property type="match status" value="7"/>
</dbReference>
<dbReference type="GeneTree" id="ENSGT00940000154967"/>
<name>A0A3B4C902_PYGNA</name>
<evidence type="ECO:0000256" key="4">
    <source>
        <dbReference type="ARBA" id="ARBA00023157"/>
    </source>
</evidence>
<reference evidence="8" key="2">
    <citation type="submission" date="2025-08" db="UniProtKB">
        <authorList>
            <consortium name="Ensembl"/>
        </authorList>
    </citation>
    <scope>IDENTIFICATION</scope>
</reference>
<dbReference type="CDD" id="cd00033">
    <property type="entry name" value="CCP"/>
    <property type="match status" value="6"/>
</dbReference>
<dbReference type="Pfam" id="PF00084">
    <property type="entry name" value="Sushi"/>
    <property type="match status" value="6"/>
</dbReference>
<dbReference type="PANTHER" id="PTHR45785">
    <property type="entry name" value="COMPLEMENT FACTOR H-RELATED"/>
    <property type="match status" value="1"/>
</dbReference>
<feature type="signal peptide" evidence="6">
    <location>
        <begin position="1"/>
        <end position="20"/>
    </location>
</feature>
<keyword evidence="4 5" id="KW-1015">Disulfide bond</keyword>
<dbReference type="Ensembl" id="ENSPNAT00000001434.2">
    <property type="protein sequence ID" value="ENSPNAP00000007675.1"/>
    <property type="gene ID" value="ENSPNAG00000002752.2"/>
</dbReference>
<protein>
    <recommendedName>
        <fullName evidence="7">Sushi domain-containing protein</fullName>
    </recommendedName>
</protein>
<dbReference type="OrthoDB" id="10051774at2759"/>
<dbReference type="InterPro" id="IPR000436">
    <property type="entry name" value="Sushi_SCR_CCP_dom"/>
</dbReference>
<reference evidence="8 9" key="1">
    <citation type="submission" date="2020-10" db="EMBL/GenBank/DDBJ databases">
        <title>Pygocentrus nattereri (red-bellied piranha) genome, fPygNat1, primary haplotype.</title>
        <authorList>
            <person name="Myers G."/>
            <person name="Meyer A."/>
            <person name="Karagic N."/>
            <person name="Pippel M."/>
            <person name="Winkler S."/>
            <person name="Tracey A."/>
            <person name="Wood J."/>
            <person name="Formenti G."/>
            <person name="Howe K."/>
            <person name="Fedrigo O."/>
            <person name="Jarvis E.D."/>
        </authorList>
    </citation>
    <scope>NUCLEOTIDE SEQUENCE [LARGE SCALE GENOMIC DNA]</scope>
</reference>
<feature type="chain" id="PRO_5017224324" description="Sushi domain-containing protein" evidence="6">
    <location>
        <begin position="21"/>
        <end position="467"/>
    </location>
</feature>
<evidence type="ECO:0000259" key="7">
    <source>
        <dbReference type="PROSITE" id="PS50923"/>
    </source>
</evidence>
<dbReference type="InterPro" id="IPR051503">
    <property type="entry name" value="ComplSys_Reg/VirEntry_Med"/>
</dbReference>
<dbReference type="STRING" id="42514.ENSPNAP00000007675"/>
<evidence type="ECO:0000313" key="8">
    <source>
        <dbReference type="Ensembl" id="ENSPNAP00000007675.1"/>
    </source>
</evidence>
<feature type="domain" description="Sushi" evidence="7">
    <location>
        <begin position="27"/>
        <end position="90"/>
    </location>
</feature>
<dbReference type="GeneID" id="108430143"/>
<dbReference type="PANTHER" id="PTHR45785:SF2">
    <property type="entry name" value="COMPLEMENT FACTOR H-RELATED"/>
    <property type="match status" value="1"/>
</dbReference>
<evidence type="ECO:0000256" key="6">
    <source>
        <dbReference type="SAM" id="SignalP"/>
    </source>
</evidence>
<feature type="domain" description="Sushi" evidence="7">
    <location>
        <begin position="216"/>
        <end position="279"/>
    </location>
</feature>
<feature type="domain" description="Sushi" evidence="7">
    <location>
        <begin position="152"/>
        <end position="215"/>
    </location>
</feature>
<dbReference type="OMA" id="DPPVCIE"/>
<keyword evidence="3 6" id="KW-0732">Signal</keyword>
<evidence type="ECO:0000313" key="9">
    <source>
        <dbReference type="Proteomes" id="UP001501920"/>
    </source>
</evidence>
<comment type="caution">
    <text evidence="5">Lacks conserved residue(s) required for the propagation of feature annotation.</text>
</comment>
<accession>A0A3B4C902</accession>
<comment type="subcellular location">
    <subcellularLocation>
        <location evidence="1">Virion</location>
    </subcellularLocation>
</comment>
<evidence type="ECO:0000256" key="2">
    <source>
        <dbReference type="ARBA" id="ARBA00022659"/>
    </source>
</evidence>
<evidence type="ECO:0000256" key="5">
    <source>
        <dbReference type="PROSITE-ProRule" id="PRU00302"/>
    </source>
</evidence>
<feature type="domain" description="Sushi" evidence="7">
    <location>
        <begin position="344"/>
        <end position="403"/>
    </location>
</feature>
<dbReference type="Gene3D" id="2.10.70.10">
    <property type="entry name" value="Complement Module, domain 1"/>
    <property type="match status" value="7"/>
</dbReference>
<keyword evidence="2 5" id="KW-0768">Sushi</keyword>
<evidence type="ECO:0000256" key="1">
    <source>
        <dbReference type="ARBA" id="ARBA00004328"/>
    </source>
</evidence>
<dbReference type="PROSITE" id="PS50923">
    <property type="entry name" value="SUSHI"/>
    <property type="match status" value="6"/>
</dbReference>
<feature type="domain" description="Sushi" evidence="7">
    <location>
        <begin position="91"/>
        <end position="151"/>
    </location>
</feature>
<dbReference type="SMART" id="SM00032">
    <property type="entry name" value="CCP"/>
    <property type="match status" value="6"/>
</dbReference>
<dbReference type="RefSeq" id="XP_017557926.1">
    <property type="nucleotide sequence ID" value="XM_017702437.2"/>
</dbReference>
<dbReference type="AlphaFoldDB" id="A0A3B4C902"/>